<dbReference type="PIRSF" id="PIRSF005690">
    <property type="entry name" value="GerBA"/>
    <property type="match status" value="1"/>
</dbReference>
<dbReference type="InterPro" id="IPR050768">
    <property type="entry name" value="UPF0353/GerABKA_families"/>
</dbReference>
<protein>
    <submittedName>
        <fullName evidence="4">Spore germination protein</fullName>
    </submittedName>
</protein>
<evidence type="ECO:0000313" key="4">
    <source>
        <dbReference type="EMBL" id="WRO20737.1"/>
    </source>
</evidence>
<dbReference type="KEGG" id="dbc:MFMK1_000526"/>
<evidence type="ECO:0000256" key="2">
    <source>
        <dbReference type="ARBA" id="ARBA00023136"/>
    </source>
</evidence>
<keyword evidence="5" id="KW-1185">Reference proteome</keyword>
<dbReference type="AlphaFoldDB" id="A0AAU0UKI6"/>
<dbReference type="Proteomes" id="UP001329915">
    <property type="component" value="Chromosome"/>
</dbReference>
<feature type="transmembrane region" description="Helical" evidence="3">
    <location>
        <begin position="399"/>
        <end position="418"/>
    </location>
</feature>
<dbReference type="GO" id="GO:0016020">
    <property type="term" value="C:membrane"/>
    <property type="evidence" value="ECO:0007669"/>
    <property type="project" value="InterPro"/>
</dbReference>
<dbReference type="EMBL" id="CP121694">
    <property type="protein sequence ID" value="WRO20737.1"/>
    <property type="molecule type" value="Genomic_DNA"/>
</dbReference>
<evidence type="ECO:0000256" key="3">
    <source>
        <dbReference type="SAM" id="Phobius"/>
    </source>
</evidence>
<reference evidence="4 5" key="1">
    <citation type="submission" date="2023-04" db="EMBL/GenBank/DDBJ databases">
        <authorList>
            <person name="Hsu D."/>
        </authorList>
    </citation>
    <scope>NUCLEOTIDE SEQUENCE [LARGE SCALE GENOMIC DNA]</scope>
    <source>
        <strain evidence="4 5">MK1</strain>
    </source>
</reference>
<evidence type="ECO:0000256" key="1">
    <source>
        <dbReference type="ARBA" id="ARBA00005278"/>
    </source>
</evidence>
<dbReference type="RefSeq" id="WP_366923619.1">
    <property type="nucleotide sequence ID" value="NZ_CP121694.1"/>
</dbReference>
<keyword evidence="3" id="KW-1133">Transmembrane helix</keyword>
<gene>
    <name evidence="4" type="ORF">MFMK1_000526</name>
</gene>
<organism evidence="4 5">
    <name type="scientific">Metallumcola ferriviriculae</name>
    <dbReference type="NCBI Taxonomy" id="3039180"/>
    <lineage>
        <taxon>Bacteria</taxon>
        <taxon>Bacillati</taxon>
        <taxon>Bacillota</taxon>
        <taxon>Clostridia</taxon>
        <taxon>Neomoorellales</taxon>
        <taxon>Desulfitibacteraceae</taxon>
        <taxon>Metallumcola</taxon>
    </lineage>
</organism>
<keyword evidence="3" id="KW-0812">Transmembrane</keyword>
<feature type="transmembrane region" description="Helical" evidence="3">
    <location>
        <begin position="375"/>
        <end position="393"/>
    </location>
</feature>
<accession>A0AAU0UKI6</accession>
<dbReference type="Pfam" id="PF03323">
    <property type="entry name" value="GerA"/>
    <property type="match status" value="1"/>
</dbReference>
<dbReference type="PANTHER" id="PTHR22550">
    <property type="entry name" value="SPORE GERMINATION PROTEIN"/>
    <property type="match status" value="1"/>
</dbReference>
<dbReference type="GO" id="GO:0009847">
    <property type="term" value="P:spore germination"/>
    <property type="evidence" value="ECO:0007669"/>
    <property type="project" value="InterPro"/>
</dbReference>
<dbReference type="PANTHER" id="PTHR22550:SF5">
    <property type="entry name" value="LEUCINE ZIPPER PROTEIN 4"/>
    <property type="match status" value="1"/>
</dbReference>
<dbReference type="InterPro" id="IPR004995">
    <property type="entry name" value="Spore_Ger"/>
</dbReference>
<sequence>MLLDKYLKKSNKAPQSDRVHSSVIEHQNISEEIATNLETIERSIGKPDDLVVKQINNNGQAIAAVVYLASLADGHLIASNVVKPISKFTQVNDGGLDVRITELLLLSAKIERYSNLHKAIEGLLSGETLIFLAAANEVLTVSFPGYPRRMIEEPKERVVRGPREGFIEDLTDNLSLVRRYIKDPNLRIDAKHIGERTKTKVAIVYLNDVVNPDIVGEVHKRLEQINIDGILDSSYIMELIADNKLTPFPLLQSTERPDKVASALLEGRVALIVDRSPFALIAPVTATELYQSPEDFYFNYWVGTFLRIIRAIGTLISIVLPGLYVSAVAINPEILPASVVLVLASGRTTVPFSVIVEMLVVLITFEVFREAILRVPKGVDIILGVAGGILLGWSATQAGVVSGATLAVMVITVLATFATADQEIEQAWRLVRYFLLLGGAALGVPGLVLTGTIVLAHLSGLKSFGVSYLAPWSPPLPVDMIDAYFRIPWWASFRRPPMYRPQQEDRLNSDQGDEE</sequence>
<evidence type="ECO:0000313" key="5">
    <source>
        <dbReference type="Proteomes" id="UP001329915"/>
    </source>
</evidence>
<feature type="transmembrane region" description="Helical" evidence="3">
    <location>
        <begin position="430"/>
        <end position="458"/>
    </location>
</feature>
<proteinExistence type="inferred from homology"/>
<comment type="similarity">
    <text evidence="1">Belongs to the GerABKA family.</text>
</comment>
<name>A0AAU0UKI6_9FIRM</name>
<feature type="transmembrane region" description="Helical" evidence="3">
    <location>
        <begin position="308"/>
        <end position="330"/>
    </location>
</feature>
<keyword evidence="2 3" id="KW-0472">Membrane</keyword>
<feature type="transmembrane region" description="Helical" evidence="3">
    <location>
        <begin position="350"/>
        <end position="368"/>
    </location>
</feature>